<comment type="caution">
    <text evidence="3">The sequence shown here is derived from an EMBL/GenBank/DDBJ whole genome shotgun (WGS) entry which is preliminary data.</text>
</comment>
<feature type="domain" description="Amine oxidase" evidence="2">
    <location>
        <begin position="38"/>
        <end position="342"/>
    </location>
</feature>
<dbReference type="NCBIfam" id="NF005548">
    <property type="entry name" value="PRK07208.1-4"/>
    <property type="match status" value="1"/>
</dbReference>
<protein>
    <submittedName>
        <fullName evidence="3">Amine oxidase</fullName>
    </submittedName>
</protein>
<keyword evidence="4" id="KW-1185">Reference proteome</keyword>
<dbReference type="RefSeq" id="WP_007919426.1">
    <property type="nucleotide sequence ID" value="NZ_ADVG01000004.1"/>
</dbReference>
<dbReference type="GO" id="GO:0050660">
    <property type="term" value="F:flavin adenine dinucleotide binding"/>
    <property type="evidence" value="ECO:0007669"/>
    <property type="project" value="TreeGrafter"/>
</dbReference>
<dbReference type="STRING" id="485913.Krac_2570"/>
<dbReference type="InterPro" id="IPR036188">
    <property type="entry name" value="FAD/NAD-bd_sf"/>
</dbReference>
<dbReference type="PANTHER" id="PTHR21197">
    <property type="entry name" value="UDP-GALACTOPYRANOSE MUTASE"/>
    <property type="match status" value="1"/>
</dbReference>
<dbReference type="InParanoid" id="D6TZ28"/>
<dbReference type="Proteomes" id="UP000004508">
    <property type="component" value="Unassembled WGS sequence"/>
</dbReference>
<dbReference type="GO" id="GO:0005829">
    <property type="term" value="C:cytosol"/>
    <property type="evidence" value="ECO:0007669"/>
    <property type="project" value="TreeGrafter"/>
</dbReference>
<evidence type="ECO:0000313" key="3">
    <source>
        <dbReference type="EMBL" id="EFH81818.1"/>
    </source>
</evidence>
<organism evidence="3 4">
    <name type="scientific">Ktedonobacter racemifer DSM 44963</name>
    <dbReference type="NCBI Taxonomy" id="485913"/>
    <lineage>
        <taxon>Bacteria</taxon>
        <taxon>Bacillati</taxon>
        <taxon>Chloroflexota</taxon>
        <taxon>Ktedonobacteria</taxon>
        <taxon>Ktedonobacterales</taxon>
        <taxon>Ktedonobacteraceae</taxon>
        <taxon>Ktedonobacter</taxon>
    </lineage>
</organism>
<dbReference type="SUPFAM" id="SSF51905">
    <property type="entry name" value="FAD/NAD(P)-binding domain"/>
    <property type="match status" value="1"/>
</dbReference>
<proteinExistence type="predicted"/>
<dbReference type="Pfam" id="PF01593">
    <property type="entry name" value="Amino_oxidase"/>
    <property type="match status" value="1"/>
</dbReference>
<dbReference type="PANTHER" id="PTHR21197:SF0">
    <property type="entry name" value="UDP-GALACTOPYRANOSE MUTASE"/>
    <property type="match status" value="1"/>
</dbReference>
<dbReference type="NCBIfam" id="NF005547">
    <property type="entry name" value="PRK07208.1-3"/>
    <property type="match status" value="1"/>
</dbReference>
<gene>
    <name evidence="3" type="ORF">Krac_2570</name>
</gene>
<accession>D6TZ28</accession>
<sequence>MSLISSYAGDSASPQMQDASSSAEQAQKHVVIMGAGPAGLTAAYELVVHQQVGVTVLEKDPCYVGGISRTVEHDGYRFDIGGHRFFSKSTEIENLWTEIMGKDLLVRPRLSRIVYKGKYFDYPLKAANALFGLGPIETIRCISSYIKARLAPTRNPRNLEEWVTNQFGKRLFQIFFKTYTEKVWGISTTELSADWAAQRIKGLSLSSAIKNALLPNKKTKKGGEVIKTLIDEFRYPRRGPGELWERTASIIGKHGYPVKMGKEIVSIQHDGKQVTGVISCDTKGNTMMEHGSHYISTLPMRELVYAFDPPLPAHIRQAADKLKYRDFLTVALIVDRAEMFPDNWIYLHDPDIVAGRIQNFKNWSPDMVPDASKTCLGLEYFCFEGDGLWTSSDEDLVKLGGKDLLKLKMCKPEEILGGFVVRQPKAYPVYNDEYKTHVRTIRDYLEAHAPNLQLVGRNGMHHYNNQDHSMMSALCAARNIAVNANLDPWSVNTDAEYHEGTRDVEDLSGRLVPQRAK</sequence>
<dbReference type="InterPro" id="IPR002937">
    <property type="entry name" value="Amino_oxidase"/>
</dbReference>
<dbReference type="Gene3D" id="3.50.50.60">
    <property type="entry name" value="FAD/NAD(P)-binding domain"/>
    <property type="match status" value="1"/>
</dbReference>
<dbReference type="NCBIfam" id="NF005545">
    <property type="entry name" value="PRK07208.1-1"/>
    <property type="match status" value="1"/>
</dbReference>
<dbReference type="GO" id="GO:0016491">
    <property type="term" value="F:oxidoreductase activity"/>
    <property type="evidence" value="ECO:0007669"/>
    <property type="project" value="InterPro"/>
</dbReference>
<evidence type="ECO:0000256" key="1">
    <source>
        <dbReference type="SAM" id="MobiDB-lite"/>
    </source>
</evidence>
<reference evidence="3 4" key="1">
    <citation type="journal article" date="2011" name="Stand. Genomic Sci.">
        <title>Non-contiguous finished genome sequence and contextual data of the filamentous soil bacterium Ktedonobacter racemifer type strain (SOSP1-21).</title>
        <authorList>
            <person name="Chang Y.J."/>
            <person name="Land M."/>
            <person name="Hauser L."/>
            <person name="Chertkov O."/>
            <person name="Del Rio T.G."/>
            <person name="Nolan M."/>
            <person name="Copeland A."/>
            <person name="Tice H."/>
            <person name="Cheng J.F."/>
            <person name="Lucas S."/>
            <person name="Han C."/>
            <person name="Goodwin L."/>
            <person name="Pitluck S."/>
            <person name="Ivanova N."/>
            <person name="Ovchinikova G."/>
            <person name="Pati A."/>
            <person name="Chen A."/>
            <person name="Palaniappan K."/>
            <person name="Mavromatis K."/>
            <person name="Liolios K."/>
            <person name="Brettin T."/>
            <person name="Fiebig A."/>
            <person name="Rohde M."/>
            <person name="Abt B."/>
            <person name="Goker M."/>
            <person name="Detter J.C."/>
            <person name="Woyke T."/>
            <person name="Bristow J."/>
            <person name="Eisen J.A."/>
            <person name="Markowitz V."/>
            <person name="Hugenholtz P."/>
            <person name="Kyrpides N.C."/>
            <person name="Klenk H.P."/>
            <person name="Lapidus A."/>
        </authorList>
    </citation>
    <scope>NUCLEOTIDE SEQUENCE [LARGE SCALE GENOMIC DNA]</scope>
    <source>
        <strain evidence="4">DSM 44963</strain>
    </source>
</reference>
<evidence type="ECO:0000259" key="2">
    <source>
        <dbReference type="Pfam" id="PF01593"/>
    </source>
</evidence>
<name>D6TZ28_KTERA</name>
<dbReference type="eggNOG" id="COG1232">
    <property type="taxonomic scope" value="Bacteria"/>
</dbReference>
<dbReference type="GO" id="GO:0008767">
    <property type="term" value="F:UDP-galactopyranose mutase activity"/>
    <property type="evidence" value="ECO:0007669"/>
    <property type="project" value="TreeGrafter"/>
</dbReference>
<dbReference type="EMBL" id="ADVG01000004">
    <property type="protein sequence ID" value="EFH81818.1"/>
    <property type="molecule type" value="Genomic_DNA"/>
</dbReference>
<evidence type="ECO:0000313" key="4">
    <source>
        <dbReference type="Proteomes" id="UP000004508"/>
    </source>
</evidence>
<dbReference type="AlphaFoldDB" id="D6TZ28"/>
<feature type="region of interest" description="Disordered" evidence="1">
    <location>
        <begin position="1"/>
        <end position="20"/>
    </location>
</feature>